<dbReference type="EMBL" id="JABVED010000001">
    <property type="protein sequence ID" value="MBC6446024.1"/>
    <property type="molecule type" value="Genomic_DNA"/>
</dbReference>
<dbReference type="Proteomes" id="UP000734823">
    <property type="component" value="Unassembled WGS sequence"/>
</dbReference>
<dbReference type="RefSeq" id="WP_187218073.1">
    <property type="nucleotide sequence ID" value="NZ_JABVED010000001.1"/>
</dbReference>
<dbReference type="PANTHER" id="PTHR18964">
    <property type="entry name" value="ROK (REPRESSOR, ORF, KINASE) FAMILY"/>
    <property type="match status" value="1"/>
</dbReference>
<dbReference type="Gene3D" id="3.30.420.40">
    <property type="match status" value="2"/>
</dbReference>
<proteinExistence type="inferred from homology"/>
<dbReference type="InterPro" id="IPR000600">
    <property type="entry name" value="ROK"/>
</dbReference>
<evidence type="ECO:0000313" key="3">
    <source>
        <dbReference type="EMBL" id="MBC6446024.1"/>
    </source>
</evidence>
<dbReference type="InterPro" id="IPR036390">
    <property type="entry name" value="WH_DNA-bd_sf"/>
</dbReference>
<dbReference type="InterPro" id="IPR043129">
    <property type="entry name" value="ATPase_NBD"/>
</dbReference>
<evidence type="ECO:0000313" key="4">
    <source>
        <dbReference type="Proteomes" id="UP000734823"/>
    </source>
</evidence>
<protein>
    <submittedName>
        <fullName evidence="3">ROK family transcriptional regulator</fullName>
    </submittedName>
</protein>
<dbReference type="PANTHER" id="PTHR18964:SF149">
    <property type="entry name" value="BIFUNCTIONAL UDP-N-ACETYLGLUCOSAMINE 2-EPIMERASE_N-ACETYLMANNOSAMINE KINASE"/>
    <property type="match status" value="1"/>
</dbReference>
<dbReference type="Pfam" id="PF00480">
    <property type="entry name" value="ROK"/>
    <property type="match status" value="1"/>
</dbReference>
<dbReference type="Pfam" id="PF13412">
    <property type="entry name" value="HTH_24"/>
    <property type="match status" value="1"/>
</dbReference>
<dbReference type="SUPFAM" id="SSF53067">
    <property type="entry name" value="Actin-like ATPase domain"/>
    <property type="match status" value="1"/>
</dbReference>
<dbReference type="PROSITE" id="PS01125">
    <property type="entry name" value="ROK"/>
    <property type="match status" value="1"/>
</dbReference>
<organism evidence="3 4">
    <name type="scientific">Actinokineospora xionganensis</name>
    <dbReference type="NCBI Taxonomy" id="2684470"/>
    <lineage>
        <taxon>Bacteria</taxon>
        <taxon>Bacillati</taxon>
        <taxon>Actinomycetota</taxon>
        <taxon>Actinomycetes</taxon>
        <taxon>Pseudonocardiales</taxon>
        <taxon>Pseudonocardiaceae</taxon>
        <taxon>Actinokineospora</taxon>
    </lineage>
</organism>
<accession>A0ABR7L010</accession>
<comment type="similarity">
    <text evidence="1">Belongs to the ROK (NagC/XylR) family.</text>
</comment>
<gene>
    <name evidence="3" type="ORF">GPZ80_02405</name>
</gene>
<evidence type="ECO:0000256" key="2">
    <source>
        <dbReference type="SAM" id="MobiDB-lite"/>
    </source>
</evidence>
<feature type="region of interest" description="Disordered" evidence="2">
    <location>
        <begin position="1"/>
        <end position="35"/>
    </location>
</feature>
<dbReference type="InterPro" id="IPR049874">
    <property type="entry name" value="ROK_cs"/>
</dbReference>
<dbReference type="InterPro" id="IPR036388">
    <property type="entry name" value="WH-like_DNA-bd_sf"/>
</dbReference>
<dbReference type="SUPFAM" id="SSF46785">
    <property type="entry name" value="Winged helix' DNA-binding domain"/>
    <property type="match status" value="1"/>
</dbReference>
<keyword evidence="4" id="KW-1185">Reference proteome</keyword>
<name>A0ABR7L010_9PSEU</name>
<dbReference type="Gene3D" id="1.10.10.10">
    <property type="entry name" value="Winged helix-like DNA-binding domain superfamily/Winged helix DNA-binding domain"/>
    <property type="match status" value="1"/>
</dbReference>
<reference evidence="3 4" key="1">
    <citation type="submission" date="2020-06" db="EMBL/GenBank/DDBJ databases">
        <title>Actinokineospora xiongansis sp. nov., isolated from soil of Baiyangdian.</title>
        <authorList>
            <person name="Zhang X."/>
        </authorList>
    </citation>
    <scope>NUCLEOTIDE SEQUENCE [LARGE SCALE GENOMIC DNA]</scope>
    <source>
        <strain evidence="3 4">HBU206404</strain>
    </source>
</reference>
<comment type="caution">
    <text evidence="3">The sequence shown here is derived from an EMBL/GenBank/DDBJ whole genome shotgun (WGS) entry which is preliminary data.</text>
</comment>
<sequence length="394" mass="41426">MAESALDTPHGARRPRGLFQAAARREPTRPTKARNQDTRLHNRSLVLATLYRDGAMSRADLARASDLTMPTVSALVADLIDDGLLADIGPRSDVRRGKPANLIEVDDAGTNLVVVDLSLVDRFVGAVTDLRGRVVARAELALGPAVGEAAKALVFQLIEQLMERAPRRVLGIGVGSPGIIDDGGVIRQAAHLDWHDLPMATELSDRFEVAAHVGNDVNVAALAVLTFRTTHAQNLMLVSIEHGVGAALVIDGDLVWGEQFAAGEIGHVTVDDGGEACICGKRGCLDLLISAVHLRSRVEGLPAELRQARLAEAGNALGLVLAPILSVLNLNEVVLTGPADLIEGPFLAAANNTARARTLPPISSSLTVRSLAGDSDLTLLGGVSLVLSRELGVL</sequence>
<feature type="compositionally biased region" description="Basic and acidic residues" evidence="2">
    <location>
        <begin position="23"/>
        <end position="35"/>
    </location>
</feature>
<evidence type="ECO:0000256" key="1">
    <source>
        <dbReference type="ARBA" id="ARBA00006479"/>
    </source>
</evidence>